<keyword evidence="2" id="KW-1185">Reference proteome</keyword>
<proteinExistence type="predicted"/>
<organism evidence="1 2">
    <name type="scientific">Hydrobacter penzbergensis</name>
    <dbReference type="NCBI Taxonomy" id="1235997"/>
    <lineage>
        <taxon>Bacteria</taxon>
        <taxon>Pseudomonadati</taxon>
        <taxon>Bacteroidota</taxon>
        <taxon>Chitinophagia</taxon>
        <taxon>Chitinophagales</taxon>
        <taxon>Chitinophagaceae</taxon>
        <taxon>Hydrobacter</taxon>
    </lineage>
</organism>
<evidence type="ECO:0000313" key="2">
    <source>
        <dbReference type="Proteomes" id="UP000198711"/>
    </source>
</evidence>
<protein>
    <submittedName>
        <fullName evidence="1">Uncharacterized protein</fullName>
    </submittedName>
</protein>
<reference evidence="1 2" key="1">
    <citation type="submission" date="2016-10" db="EMBL/GenBank/DDBJ databases">
        <authorList>
            <person name="Varghese N."/>
            <person name="Submissions S."/>
        </authorList>
    </citation>
    <scope>NUCLEOTIDE SEQUENCE [LARGE SCALE GENOMIC DNA]</scope>
    <source>
        <strain evidence="1 2">DSM 25353</strain>
    </source>
</reference>
<dbReference type="EMBL" id="FNNO01000012">
    <property type="protein sequence ID" value="SDX26946.1"/>
    <property type="molecule type" value="Genomic_DNA"/>
</dbReference>
<comment type="caution">
    <text evidence="1">The sequence shown here is derived from an EMBL/GenBank/DDBJ whole genome shotgun (WGS) entry which is preliminary data.</text>
</comment>
<gene>
    <name evidence="1" type="ORF">SAMN05444410_11241</name>
</gene>
<accession>A0A8X8IE40</accession>
<dbReference type="Proteomes" id="UP000198711">
    <property type="component" value="Unassembled WGS sequence"/>
</dbReference>
<dbReference type="AlphaFoldDB" id="A0A8X8IE40"/>
<name>A0A8X8IE40_9BACT</name>
<evidence type="ECO:0000313" key="1">
    <source>
        <dbReference type="EMBL" id="SDX26946.1"/>
    </source>
</evidence>
<sequence>MKKPKMGLDSLKGKMSRAEMKNIMAGTTAYCRVNLPCTLYANGITYSGNCDAGFGGGSGGYMECGCSTQYGVYTPTSGTSHCVQ</sequence>